<name>A0A5A7P1V6_STRAF</name>
<dbReference type="GO" id="GO:0009570">
    <property type="term" value="C:chloroplast stroma"/>
    <property type="evidence" value="ECO:0007669"/>
    <property type="project" value="TreeGrafter"/>
</dbReference>
<evidence type="ECO:0000256" key="2">
    <source>
        <dbReference type="ARBA" id="ARBA00022723"/>
    </source>
</evidence>
<keyword evidence="3 6" id="KW-0223">Dioxygenase</keyword>
<protein>
    <submittedName>
        <fullName evidence="6">Carotenoid cleavage dioxygenase 4</fullName>
    </submittedName>
</protein>
<proteinExistence type="inferred from homology"/>
<dbReference type="EMBL" id="BKCP01001225">
    <property type="protein sequence ID" value="GER26752.1"/>
    <property type="molecule type" value="Genomic_DNA"/>
</dbReference>
<comment type="cofactor">
    <cofactor evidence="5">
        <name>Fe(2+)</name>
        <dbReference type="ChEBI" id="CHEBI:29033"/>
    </cofactor>
    <text evidence="5">Binds 1 Fe(2+) ion per subunit.</text>
</comment>
<organism evidence="6 7">
    <name type="scientific">Striga asiatica</name>
    <name type="common">Asiatic witchweed</name>
    <name type="synonym">Buchnera asiatica</name>
    <dbReference type="NCBI Taxonomy" id="4170"/>
    <lineage>
        <taxon>Eukaryota</taxon>
        <taxon>Viridiplantae</taxon>
        <taxon>Streptophyta</taxon>
        <taxon>Embryophyta</taxon>
        <taxon>Tracheophyta</taxon>
        <taxon>Spermatophyta</taxon>
        <taxon>Magnoliopsida</taxon>
        <taxon>eudicotyledons</taxon>
        <taxon>Gunneridae</taxon>
        <taxon>Pentapetalae</taxon>
        <taxon>asterids</taxon>
        <taxon>lamiids</taxon>
        <taxon>Lamiales</taxon>
        <taxon>Orobanchaceae</taxon>
        <taxon>Buchnereae</taxon>
        <taxon>Striga</taxon>
    </lineage>
</organism>
<feature type="binding site" evidence="5">
    <location>
        <position position="401"/>
    </location>
    <ligand>
        <name>Fe cation</name>
        <dbReference type="ChEBI" id="CHEBI:24875"/>
        <note>catalytic</note>
    </ligand>
</feature>
<feature type="binding site" evidence="5">
    <location>
        <position position="287"/>
    </location>
    <ligand>
        <name>Fe cation</name>
        <dbReference type="ChEBI" id="CHEBI:24875"/>
        <note>catalytic</note>
    </ligand>
</feature>
<comment type="similarity">
    <text evidence="1">Belongs to the carotenoid oxygenase family.</text>
</comment>
<dbReference type="InterPro" id="IPR004294">
    <property type="entry name" value="Carotenoid_Oase"/>
</dbReference>
<dbReference type="AlphaFoldDB" id="A0A5A7P1V6"/>
<dbReference type="GO" id="GO:0046872">
    <property type="term" value="F:metal ion binding"/>
    <property type="evidence" value="ECO:0007669"/>
    <property type="project" value="UniProtKB-KW"/>
</dbReference>
<keyword evidence="3 6" id="KW-0560">Oxidoreductase</keyword>
<evidence type="ECO:0000256" key="1">
    <source>
        <dbReference type="ARBA" id="ARBA00006787"/>
    </source>
</evidence>
<evidence type="ECO:0000256" key="5">
    <source>
        <dbReference type="PIRSR" id="PIRSR604294-1"/>
    </source>
</evidence>
<dbReference type="GO" id="GO:0016121">
    <property type="term" value="P:carotene catabolic process"/>
    <property type="evidence" value="ECO:0007669"/>
    <property type="project" value="TreeGrafter"/>
</dbReference>
<keyword evidence="4 5" id="KW-0408">Iron</keyword>
<reference evidence="7" key="1">
    <citation type="journal article" date="2019" name="Curr. Biol.">
        <title>Genome Sequence of Striga asiatica Provides Insight into the Evolution of Plant Parasitism.</title>
        <authorList>
            <person name="Yoshida S."/>
            <person name="Kim S."/>
            <person name="Wafula E.K."/>
            <person name="Tanskanen J."/>
            <person name="Kim Y.M."/>
            <person name="Honaas L."/>
            <person name="Yang Z."/>
            <person name="Spallek T."/>
            <person name="Conn C.E."/>
            <person name="Ichihashi Y."/>
            <person name="Cheong K."/>
            <person name="Cui S."/>
            <person name="Der J.P."/>
            <person name="Gundlach H."/>
            <person name="Jiao Y."/>
            <person name="Hori C."/>
            <person name="Ishida J.K."/>
            <person name="Kasahara H."/>
            <person name="Kiba T."/>
            <person name="Kim M.S."/>
            <person name="Koo N."/>
            <person name="Laohavisit A."/>
            <person name="Lee Y.H."/>
            <person name="Lumba S."/>
            <person name="McCourt P."/>
            <person name="Mortimer J.C."/>
            <person name="Mutuku J.M."/>
            <person name="Nomura T."/>
            <person name="Sasaki-Sekimoto Y."/>
            <person name="Seto Y."/>
            <person name="Wang Y."/>
            <person name="Wakatake T."/>
            <person name="Sakakibara H."/>
            <person name="Demura T."/>
            <person name="Yamaguchi S."/>
            <person name="Yoneyama K."/>
            <person name="Manabe R.I."/>
            <person name="Nelson D.C."/>
            <person name="Schulman A.H."/>
            <person name="Timko M.P."/>
            <person name="dePamphilis C.W."/>
            <person name="Choi D."/>
            <person name="Shirasu K."/>
        </authorList>
    </citation>
    <scope>NUCLEOTIDE SEQUENCE [LARGE SCALE GENOMIC DNA]</scope>
    <source>
        <strain evidence="7">cv. UVA1</strain>
    </source>
</reference>
<keyword evidence="2 5" id="KW-0479">Metal-binding</keyword>
<evidence type="ECO:0000256" key="4">
    <source>
        <dbReference type="ARBA" id="ARBA00023004"/>
    </source>
</evidence>
<evidence type="ECO:0000256" key="3">
    <source>
        <dbReference type="ARBA" id="ARBA00022964"/>
    </source>
</evidence>
<dbReference type="GO" id="GO:0010436">
    <property type="term" value="F:carotenoid dioxygenase activity"/>
    <property type="evidence" value="ECO:0007669"/>
    <property type="project" value="TreeGrafter"/>
</dbReference>
<sequence>METYSPFRNATKTHPSKLKLPSLKITNAKPIITTNNYYSSLITTTIDPIKKLLRITPQTIDHTQHVIKKTKADENRPSLANRILNALDDFVNSKIDLPFHPSIDPKIVLSNNFAPVDELPPTACTVVEGSLPRCLDGVYVRNGPNPQFTPTGTYHYLDGDGMLHLIKITRGKATFCSRYVRTHKYETEREIGRPIAPNFFACFNGRVLPTLARLTLVLARVAAGQFDPANRGFGVANTSVALLGGRLFALCESDLPYEVKVTEEGDLVTVGRHDFHSSEAFSRMTAHPKVDRETGETFCYEYDVFRPFLTFFRIDFEGRKRKGIPIFSVGRCTAIHDFAVTENYIVFCDGGIVVDPSRVLRGGPPVGVDFGRTPRLGIVGKYAVDGGGTRWFEAPGFNMLHCANCWEEGGGAGGMVVMVASNIGSAESILEIADSPRMTLEKVRIGVGERTVERRALSGEFLDFAALVGVVKLDLTLADESGRDCTVARRLYGPGCSGGEPFFVPRQPENPTAEEDDGYVITYAHDENTRESKFLVMDAKSPTLDLVAAVKLPQRVPNGIHGLFVSEKDLKRL</sequence>
<gene>
    <name evidence="6" type="ORF">STAS_02420</name>
</gene>
<dbReference type="Proteomes" id="UP000325081">
    <property type="component" value="Unassembled WGS sequence"/>
</dbReference>
<evidence type="ECO:0000313" key="7">
    <source>
        <dbReference type="Proteomes" id="UP000325081"/>
    </source>
</evidence>
<dbReference type="Pfam" id="PF03055">
    <property type="entry name" value="RPE65"/>
    <property type="match status" value="2"/>
</dbReference>
<keyword evidence="7" id="KW-1185">Reference proteome</keyword>
<accession>A0A5A7P1V6</accession>
<comment type="caution">
    <text evidence="6">The sequence shown here is derived from an EMBL/GenBank/DDBJ whole genome shotgun (WGS) entry which is preliminary data.</text>
</comment>
<dbReference type="OrthoDB" id="1069523at2759"/>
<dbReference type="PANTHER" id="PTHR10543">
    <property type="entry name" value="BETA-CAROTENE DIOXYGENASE"/>
    <property type="match status" value="1"/>
</dbReference>
<dbReference type="PANTHER" id="PTHR10543:SF46">
    <property type="entry name" value="CAROTENOID CLEAVAGE DIOXYGENASE 4, CHLOROPLASTIC-RELATED"/>
    <property type="match status" value="1"/>
</dbReference>
<feature type="binding site" evidence="5">
    <location>
        <position position="336"/>
    </location>
    <ligand>
        <name>Fe cation</name>
        <dbReference type="ChEBI" id="CHEBI:24875"/>
        <note>catalytic</note>
    </ligand>
</feature>
<feature type="binding site" evidence="5">
    <location>
        <position position="561"/>
    </location>
    <ligand>
        <name>Fe cation</name>
        <dbReference type="ChEBI" id="CHEBI:24875"/>
        <note>catalytic</note>
    </ligand>
</feature>
<evidence type="ECO:0000313" key="6">
    <source>
        <dbReference type="EMBL" id="GER26752.1"/>
    </source>
</evidence>